<reference evidence="1" key="1">
    <citation type="submission" date="2012-09" db="EMBL/GenBank/DDBJ databases">
        <authorList>
            <person name="Martin A.A."/>
        </authorList>
    </citation>
    <scope>NUCLEOTIDE SEQUENCE</scope>
</reference>
<proteinExistence type="predicted"/>
<organism evidence="1 2">
    <name type="scientific">Angiostrongylus cantonensis</name>
    <name type="common">Rat lungworm</name>
    <dbReference type="NCBI Taxonomy" id="6313"/>
    <lineage>
        <taxon>Eukaryota</taxon>
        <taxon>Metazoa</taxon>
        <taxon>Ecdysozoa</taxon>
        <taxon>Nematoda</taxon>
        <taxon>Chromadorea</taxon>
        <taxon>Rhabditida</taxon>
        <taxon>Rhabditina</taxon>
        <taxon>Rhabditomorpha</taxon>
        <taxon>Strongyloidea</taxon>
        <taxon>Metastrongylidae</taxon>
        <taxon>Angiostrongylus</taxon>
    </lineage>
</organism>
<evidence type="ECO:0000313" key="2">
    <source>
        <dbReference type="WBParaSite" id="ACAC_0000435301-mRNA-1"/>
    </source>
</evidence>
<dbReference type="Proteomes" id="UP000035642">
    <property type="component" value="Unassembled WGS sequence"/>
</dbReference>
<keyword evidence="1" id="KW-1185">Reference proteome</keyword>
<protein>
    <submittedName>
        <fullName evidence="2">DAO domain-containing protein</fullName>
    </submittedName>
</protein>
<dbReference type="AlphaFoldDB" id="A0A0K0D2Q8"/>
<sequence length="62" mass="6891">MTIYTSGAGITAAAGTRLALHWILEKRPLSGVEPLFSVTSNNHGRLIDYHQVNRADTFSDYR</sequence>
<dbReference type="WBParaSite" id="ACAC_0000435301-mRNA-1">
    <property type="protein sequence ID" value="ACAC_0000435301-mRNA-1"/>
    <property type="gene ID" value="ACAC_0000435301"/>
</dbReference>
<reference evidence="2" key="2">
    <citation type="submission" date="2017-02" db="UniProtKB">
        <authorList>
            <consortium name="WormBaseParasite"/>
        </authorList>
    </citation>
    <scope>IDENTIFICATION</scope>
</reference>
<name>A0A0K0D2Q8_ANGCA</name>
<evidence type="ECO:0000313" key="1">
    <source>
        <dbReference type="Proteomes" id="UP000035642"/>
    </source>
</evidence>
<accession>A0A0K0D2Q8</accession>